<dbReference type="InParanoid" id="A0A0R0KHC8"/>
<gene>
    <name evidence="1" type="ORF">GLYMA_04G209500</name>
</gene>
<evidence type="ECO:0000313" key="1">
    <source>
        <dbReference type="EMBL" id="KRH63995.1"/>
    </source>
</evidence>
<name>A0A0R0KHC8_SOYBN</name>
<proteinExistence type="predicted"/>
<keyword evidence="3" id="KW-1185">Reference proteome</keyword>
<dbReference type="Gramene" id="KRH63995">
    <property type="protein sequence ID" value="KRH63995"/>
    <property type="gene ID" value="GLYMA_04G209500"/>
</dbReference>
<dbReference type="EnsemblPlants" id="KRH63995">
    <property type="protein sequence ID" value="KRH63995"/>
    <property type="gene ID" value="GLYMA_04G209500"/>
</dbReference>
<sequence length="81" mass="9363">MNICNVQNIECNTGIVSMSNTTRVRHRTRQRTGVSVLHRYIIARPCLQIPVGTIEVWWILLCVQCESTLHVMRDCVPTRQI</sequence>
<accession>A0A0R0KHC8</accession>
<reference evidence="1" key="3">
    <citation type="submission" date="2018-07" db="EMBL/GenBank/DDBJ databases">
        <title>WGS assembly of Glycine max.</title>
        <authorList>
            <person name="Schmutz J."/>
            <person name="Cannon S."/>
            <person name="Schlueter J."/>
            <person name="Ma J."/>
            <person name="Mitros T."/>
            <person name="Nelson W."/>
            <person name="Hyten D."/>
            <person name="Song Q."/>
            <person name="Thelen J."/>
            <person name="Cheng J."/>
            <person name="Xu D."/>
            <person name="Hellsten U."/>
            <person name="May G."/>
            <person name="Yu Y."/>
            <person name="Sakurai T."/>
            <person name="Umezawa T."/>
            <person name="Bhattacharyya M."/>
            <person name="Sandhu D."/>
            <person name="Valliyodan B."/>
            <person name="Lindquist E."/>
            <person name="Peto M."/>
            <person name="Grant D."/>
            <person name="Shu S."/>
            <person name="Goodstein D."/>
            <person name="Barry K."/>
            <person name="Futrell-Griggs M."/>
            <person name="Abernathy B."/>
            <person name="Du J."/>
            <person name="Tian Z."/>
            <person name="Zhu L."/>
            <person name="Gill N."/>
            <person name="Joshi T."/>
            <person name="Libault M."/>
            <person name="Sethuraman A."/>
            <person name="Zhang X."/>
            <person name="Shinozaki K."/>
            <person name="Nguyen H."/>
            <person name="Wing R."/>
            <person name="Cregan P."/>
            <person name="Specht J."/>
            <person name="Grimwood J."/>
            <person name="Rokhsar D."/>
            <person name="Stacey G."/>
            <person name="Shoemaker R."/>
            <person name="Jackson S."/>
        </authorList>
    </citation>
    <scope>NUCLEOTIDE SEQUENCE</scope>
    <source>
        <tissue evidence="1">Callus</tissue>
    </source>
</reference>
<reference evidence="2" key="2">
    <citation type="submission" date="2018-02" db="UniProtKB">
        <authorList>
            <consortium name="EnsemblPlants"/>
        </authorList>
    </citation>
    <scope>IDENTIFICATION</scope>
    <source>
        <strain evidence="2">Williams 82</strain>
    </source>
</reference>
<dbReference type="Proteomes" id="UP000008827">
    <property type="component" value="Chromosome 4"/>
</dbReference>
<evidence type="ECO:0000313" key="2">
    <source>
        <dbReference type="EnsemblPlants" id="KRH63995"/>
    </source>
</evidence>
<protein>
    <submittedName>
        <fullName evidence="1 2">Uncharacterized protein</fullName>
    </submittedName>
</protein>
<reference evidence="1 2" key="1">
    <citation type="journal article" date="2010" name="Nature">
        <title>Genome sequence of the palaeopolyploid soybean.</title>
        <authorList>
            <person name="Schmutz J."/>
            <person name="Cannon S.B."/>
            <person name="Schlueter J."/>
            <person name="Ma J."/>
            <person name="Mitros T."/>
            <person name="Nelson W."/>
            <person name="Hyten D.L."/>
            <person name="Song Q."/>
            <person name="Thelen J.J."/>
            <person name="Cheng J."/>
            <person name="Xu D."/>
            <person name="Hellsten U."/>
            <person name="May G.D."/>
            <person name="Yu Y."/>
            <person name="Sakurai T."/>
            <person name="Umezawa T."/>
            <person name="Bhattacharyya M.K."/>
            <person name="Sandhu D."/>
            <person name="Valliyodan B."/>
            <person name="Lindquist E."/>
            <person name="Peto M."/>
            <person name="Grant D."/>
            <person name="Shu S."/>
            <person name="Goodstein D."/>
            <person name="Barry K."/>
            <person name="Futrell-Griggs M."/>
            <person name="Abernathy B."/>
            <person name="Du J."/>
            <person name="Tian Z."/>
            <person name="Zhu L."/>
            <person name="Gill N."/>
            <person name="Joshi T."/>
            <person name="Libault M."/>
            <person name="Sethuraman A."/>
            <person name="Zhang X.-C."/>
            <person name="Shinozaki K."/>
            <person name="Nguyen H.T."/>
            <person name="Wing R.A."/>
            <person name="Cregan P."/>
            <person name="Specht J."/>
            <person name="Grimwood J."/>
            <person name="Rokhsar D."/>
            <person name="Stacey G."/>
            <person name="Shoemaker R.C."/>
            <person name="Jackson S.A."/>
        </authorList>
    </citation>
    <scope>NUCLEOTIDE SEQUENCE</scope>
    <source>
        <strain evidence="2">cv. Williams 82</strain>
        <tissue evidence="1">Callus</tissue>
    </source>
</reference>
<dbReference type="AlphaFoldDB" id="A0A0R0KHC8"/>
<dbReference type="EMBL" id="CM000837">
    <property type="protein sequence ID" value="KRH63995.1"/>
    <property type="molecule type" value="Genomic_DNA"/>
</dbReference>
<evidence type="ECO:0000313" key="3">
    <source>
        <dbReference type="Proteomes" id="UP000008827"/>
    </source>
</evidence>
<organism evidence="1">
    <name type="scientific">Glycine max</name>
    <name type="common">Soybean</name>
    <name type="synonym">Glycine hispida</name>
    <dbReference type="NCBI Taxonomy" id="3847"/>
    <lineage>
        <taxon>Eukaryota</taxon>
        <taxon>Viridiplantae</taxon>
        <taxon>Streptophyta</taxon>
        <taxon>Embryophyta</taxon>
        <taxon>Tracheophyta</taxon>
        <taxon>Spermatophyta</taxon>
        <taxon>Magnoliopsida</taxon>
        <taxon>eudicotyledons</taxon>
        <taxon>Gunneridae</taxon>
        <taxon>Pentapetalae</taxon>
        <taxon>rosids</taxon>
        <taxon>fabids</taxon>
        <taxon>Fabales</taxon>
        <taxon>Fabaceae</taxon>
        <taxon>Papilionoideae</taxon>
        <taxon>50 kb inversion clade</taxon>
        <taxon>NPAAA clade</taxon>
        <taxon>indigoferoid/millettioid clade</taxon>
        <taxon>Phaseoleae</taxon>
        <taxon>Glycine</taxon>
        <taxon>Glycine subgen. Soja</taxon>
    </lineage>
</organism>